<evidence type="ECO:0000313" key="2">
    <source>
        <dbReference type="Proteomes" id="UP001066276"/>
    </source>
</evidence>
<organism evidence="1 2">
    <name type="scientific">Pleurodeles waltl</name>
    <name type="common">Iberian ribbed newt</name>
    <dbReference type="NCBI Taxonomy" id="8319"/>
    <lineage>
        <taxon>Eukaryota</taxon>
        <taxon>Metazoa</taxon>
        <taxon>Chordata</taxon>
        <taxon>Craniata</taxon>
        <taxon>Vertebrata</taxon>
        <taxon>Euteleostomi</taxon>
        <taxon>Amphibia</taxon>
        <taxon>Batrachia</taxon>
        <taxon>Caudata</taxon>
        <taxon>Salamandroidea</taxon>
        <taxon>Salamandridae</taxon>
        <taxon>Pleurodelinae</taxon>
        <taxon>Pleurodeles</taxon>
    </lineage>
</organism>
<dbReference type="EMBL" id="JANPWB010000013">
    <property type="protein sequence ID" value="KAJ1103061.1"/>
    <property type="molecule type" value="Genomic_DNA"/>
</dbReference>
<reference evidence="1" key="1">
    <citation type="journal article" date="2022" name="bioRxiv">
        <title>Sequencing and chromosome-scale assembly of the giantPleurodeles waltlgenome.</title>
        <authorList>
            <person name="Brown T."/>
            <person name="Elewa A."/>
            <person name="Iarovenko S."/>
            <person name="Subramanian E."/>
            <person name="Araus A.J."/>
            <person name="Petzold A."/>
            <person name="Susuki M."/>
            <person name="Suzuki K.-i.T."/>
            <person name="Hayashi T."/>
            <person name="Toyoda A."/>
            <person name="Oliveira C."/>
            <person name="Osipova E."/>
            <person name="Leigh N.D."/>
            <person name="Simon A."/>
            <person name="Yun M.H."/>
        </authorList>
    </citation>
    <scope>NUCLEOTIDE SEQUENCE</scope>
    <source>
        <strain evidence="1">20211129_DDA</strain>
        <tissue evidence="1">Liver</tissue>
    </source>
</reference>
<evidence type="ECO:0000313" key="1">
    <source>
        <dbReference type="EMBL" id="KAJ1103061.1"/>
    </source>
</evidence>
<dbReference type="Proteomes" id="UP001066276">
    <property type="component" value="Chromosome 9"/>
</dbReference>
<gene>
    <name evidence="1" type="ORF">NDU88_000489</name>
</gene>
<proteinExistence type="predicted"/>
<dbReference type="AlphaFoldDB" id="A0AAV7MI95"/>
<protein>
    <submittedName>
        <fullName evidence="1">Uncharacterized protein</fullName>
    </submittedName>
</protein>
<name>A0AAV7MI95_PLEWA</name>
<keyword evidence="2" id="KW-1185">Reference proteome</keyword>
<comment type="caution">
    <text evidence="1">The sequence shown here is derived from an EMBL/GenBank/DDBJ whole genome shotgun (WGS) entry which is preliminary data.</text>
</comment>
<sequence>MRGTVARAKSAVRSCRVATPADRDRQQPAPAYPPIIKQETATQLQQQKLETVAAEYRWLVALELEEQEVQAQIQQEEVPRDVCLVMEDYGLFICVLCSTFWLQTPLDDSTVSIIVEQLVGVGSRS</sequence>
<accession>A0AAV7MI95</accession>